<keyword evidence="1" id="KW-0812">Transmembrane</keyword>
<evidence type="ECO:0008006" key="4">
    <source>
        <dbReference type="Google" id="ProtNLM"/>
    </source>
</evidence>
<keyword evidence="1" id="KW-0472">Membrane</keyword>
<evidence type="ECO:0000313" key="2">
    <source>
        <dbReference type="EMBL" id="MDM0043714.1"/>
    </source>
</evidence>
<organism evidence="2 3">
    <name type="scientific">Variovorax dokdonensis</name>
    <dbReference type="NCBI Taxonomy" id="344883"/>
    <lineage>
        <taxon>Bacteria</taxon>
        <taxon>Pseudomonadati</taxon>
        <taxon>Pseudomonadota</taxon>
        <taxon>Betaproteobacteria</taxon>
        <taxon>Burkholderiales</taxon>
        <taxon>Comamonadaceae</taxon>
        <taxon>Variovorax</taxon>
    </lineage>
</organism>
<dbReference type="Proteomes" id="UP001174908">
    <property type="component" value="Unassembled WGS sequence"/>
</dbReference>
<feature type="transmembrane region" description="Helical" evidence="1">
    <location>
        <begin position="43"/>
        <end position="66"/>
    </location>
</feature>
<comment type="caution">
    <text evidence="2">The sequence shown here is derived from an EMBL/GenBank/DDBJ whole genome shotgun (WGS) entry which is preliminary data.</text>
</comment>
<name>A0ABT7N706_9BURK</name>
<feature type="transmembrane region" description="Helical" evidence="1">
    <location>
        <begin position="72"/>
        <end position="94"/>
    </location>
</feature>
<protein>
    <recommendedName>
        <fullName evidence="4">Holin-X, holin superfamily III</fullName>
    </recommendedName>
</protein>
<dbReference type="RefSeq" id="WP_286658802.1">
    <property type="nucleotide sequence ID" value="NZ_JASZYV010000001.1"/>
</dbReference>
<keyword evidence="3" id="KW-1185">Reference proteome</keyword>
<dbReference type="EMBL" id="JASZYV010000001">
    <property type="protein sequence ID" value="MDM0043714.1"/>
    <property type="molecule type" value="Genomic_DNA"/>
</dbReference>
<gene>
    <name evidence="2" type="ORF">QTH91_04395</name>
</gene>
<keyword evidence="1" id="KW-1133">Transmembrane helix</keyword>
<evidence type="ECO:0000313" key="3">
    <source>
        <dbReference type="Proteomes" id="UP001174908"/>
    </source>
</evidence>
<sequence>MLHPIYTTLLSHPELVADHLANYAMLVREEAGQTGKRLIGRTIAGVTAVISALMALGLIGIAVMLGVMHGQFHWVLVIVPAIAVLVALVGAYVATRHTDLAGFEEVKAQIDADVEALHLIGEERGR</sequence>
<accession>A0ABT7N706</accession>
<reference evidence="2" key="1">
    <citation type="submission" date="2023-06" db="EMBL/GenBank/DDBJ databases">
        <authorList>
            <person name="Jiang Y."/>
            <person name="Liu Q."/>
        </authorList>
    </citation>
    <scope>NUCLEOTIDE SEQUENCE</scope>
    <source>
        <strain evidence="2">CGMCC 1.12089</strain>
    </source>
</reference>
<proteinExistence type="predicted"/>
<evidence type="ECO:0000256" key="1">
    <source>
        <dbReference type="SAM" id="Phobius"/>
    </source>
</evidence>